<evidence type="ECO:0000313" key="2">
    <source>
        <dbReference type="EMBL" id="VDO86747.1"/>
    </source>
</evidence>
<name>A0A3P7ZRE8_9TREM</name>
<gene>
    <name evidence="2" type="ORF">SMRZ_LOCUS9540</name>
</gene>
<dbReference type="AlphaFoldDB" id="A0A3P7ZRE8"/>
<reference evidence="2 3" key="1">
    <citation type="submission" date="2018-11" db="EMBL/GenBank/DDBJ databases">
        <authorList>
            <consortium name="Pathogen Informatics"/>
        </authorList>
    </citation>
    <scope>NUCLEOTIDE SEQUENCE [LARGE SCALE GENOMIC DNA]</scope>
    <source>
        <strain evidence="2 3">Zambia</strain>
    </source>
</reference>
<accession>A0A3P7ZRE8</accession>
<proteinExistence type="predicted"/>
<feature type="region of interest" description="Disordered" evidence="1">
    <location>
        <begin position="1"/>
        <end position="48"/>
    </location>
</feature>
<dbReference type="Proteomes" id="UP000277204">
    <property type="component" value="Unassembled WGS sequence"/>
</dbReference>
<feature type="compositionally biased region" description="Polar residues" evidence="1">
    <location>
        <begin position="1"/>
        <end position="17"/>
    </location>
</feature>
<sequence length="92" mass="10281">MDPTDTYPTRSLTIQSERSSEHIPSISWSVHPTSPLSSKSPTGTLSHENMDGNAGFFMVEVKLLSDEEVPLQLEVTIHEVTFLEYSKMISID</sequence>
<organism evidence="2 3">
    <name type="scientific">Schistosoma margrebowiei</name>
    <dbReference type="NCBI Taxonomy" id="48269"/>
    <lineage>
        <taxon>Eukaryota</taxon>
        <taxon>Metazoa</taxon>
        <taxon>Spiralia</taxon>
        <taxon>Lophotrochozoa</taxon>
        <taxon>Platyhelminthes</taxon>
        <taxon>Trematoda</taxon>
        <taxon>Digenea</taxon>
        <taxon>Strigeidida</taxon>
        <taxon>Schistosomatoidea</taxon>
        <taxon>Schistosomatidae</taxon>
        <taxon>Schistosoma</taxon>
    </lineage>
</organism>
<dbReference type="EMBL" id="UZAI01004539">
    <property type="protein sequence ID" value="VDO86747.1"/>
    <property type="molecule type" value="Genomic_DNA"/>
</dbReference>
<feature type="compositionally biased region" description="Polar residues" evidence="1">
    <location>
        <begin position="26"/>
        <end position="47"/>
    </location>
</feature>
<evidence type="ECO:0000313" key="3">
    <source>
        <dbReference type="Proteomes" id="UP000277204"/>
    </source>
</evidence>
<keyword evidence="3" id="KW-1185">Reference proteome</keyword>
<protein>
    <submittedName>
        <fullName evidence="2">Uncharacterized protein</fullName>
    </submittedName>
</protein>
<evidence type="ECO:0000256" key="1">
    <source>
        <dbReference type="SAM" id="MobiDB-lite"/>
    </source>
</evidence>